<dbReference type="InterPro" id="IPR027917">
    <property type="entry name" value="MITRAC7/Phoenixin"/>
</dbReference>
<evidence type="ECO:0000256" key="1">
    <source>
        <dbReference type="SAM" id="Phobius"/>
    </source>
</evidence>
<dbReference type="GO" id="GO:0005743">
    <property type="term" value="C:mitochondrial inner membrane"/>
    <property type="evidence" value="ECO:0007669"/>
    <property type="project" value="TreeGrafter"/>
</dbReference>
<dbReference type="PANTHER" id="PTHR34923:SF1">
    <property type="entry name" value="SMALL INTEGRAL MEMBRANE PROTEIN 20"/>
    <property type="match status" value="1"/>
</dbReference>
<proteinExistence type="predicted"/>
<evidence type="ECO:0000313" key="2">
    <source>
        <dbReference type="EMBL" id="KAJ8916981.1"/>
    </source>
</evidence>
<protein>
    <recommendedName>
        <fullName evidence="4">Small integral membrane protein 20</fullName>
    </recommendedName>
</protein>
<dbReference type="GO" id="GO:0033617">
    <property type="term" value="P:mitochondrial respiratory chain complex IV assembly"/>
    <property type="evidence" value="ECO:0007669"/>
    <property type="project" value="InterPro"/>
</dbReference>
<keyword evidence="1" id="KW-0472">Membrane</keyword>
<keyword evidence="1" id="KW-0812">Transmembrane</keyword>
<accession>A0AAV8VRE5</accession>
<sequence>MFYKSKAAQIEYSIAASVYKSMTTLRGWRYVALVGGLVASIGIACYPIIIDPMLNPDKYKRIQAVTRANIRQEDVQPGNMKIWTDPFDRKKN</sequence>
<dbReference type="Proteomes" id="UP001159042">
    <property type="component" value="Unassembled WGS sequence"/>
</dbReference>
<dbReference type="Pfam" id="PF15061">
    <property type="entry name" value="MITRAC7_Phoenixin"/>
    <property type="match status" value="1"/>
</dbReference>
<evidence type="ECO:0000313" key="3">
    <source>
        <dbReference type="Proteomes" id="UP001159042"/>
    </source>
</evidence>
<keyword evidence="1" id="KW-1133">Transmembrane helix</keyword>
<keyword evidence="3" id="KW-1185">Reference proteome</keyword>
<gene>
    <name evidence="2" type="ORF">NQ315_008381</name>
</gene>
<dbReference type="AlphaFoldDB" id="A0AAV8VRE5"/>
<feature type="transmembrane region" description="Helical" evidence="1">
    <location>
        <begin position="30"/>
        <end position="50"/>
    </location>
</feature>
<dbReference type="PANTHER" id="PTHR34923">
    <property type="entry name" value="SMALL INTEGRAL MEMBRANE PROTEIN 20"/>
    <property type="match status" value="1"/>
</dbReference>
<comment type="caution">
    <text evidence="2">The sequence shown here is derived from an EMBL/GenBank/DDBJ whole genome shotgun (WGS) entry which is preliminary data.</text>
</comment>
<dbReference type="EMBL" id="JANEYG010000037">
    <property type="protein sequence ID" value="KAJ8916981.1"/>
    <property type="molecule type" value="Genomic_DNA"/>
</dbReference>
<organism evidence="2 3">
    <name type="scientific">Exocentrus adspersus</name>
    <dbReference type="NCBI Taxonomy" id="1586481"/>
    <lineage>
        <taxon>Eukaryota</taxon>
        <taxon>Metazoa</taxon>
        <taxon>Ecdysozoa</taxon>
        <taxon>Arthropoda</taxon>
        <taxon>Hexapoda</taxon>
        <taxon>Insecta</taxon>
        <taxon>Pterygota</taxon>
        <taxon>Neoptera</taxon>
        <taxon>Endopterygota</taxon>
        <taxon>Coleoptera</taxon>
        <taxon>Polyphaga</taxon>
        <taxon>Cucujiformia</taxon>
        <taxon>Chrysomeloidea</taxon>
        <taxon>Cerambycidae</taxon>
        <taxon>Lamiinae</taxon>
        <taxon>Acanthocinini</taxon>
        <taxon>Exocentrus</taxon>
    </lineage>
</organism>
<reference evidence="2 3" key="1">
    <citation type="journal article" date="2023" name="Insect Mol. Biol.">
        <title>Genome sequencing provides insights into the evolution of gene families encoding plant cell wall-degrading enzymes in longhorned beetles.</title>
        <authorList>
            <person name="Shin N.R."/>
            <person name="Okamura Y."/>
            <person name="Kirsch R."/>
            <person name="Pauchet Y."/>
        </authorList>
    </citation>
    <scope>NUCLEOTIDE SEQUENCE [LARGE SCALE GENOMIC DNA]</scope>
    <source>
        <strain evidence="2">EAD_L_NR</strain>
    </source>
</reference>
<evidence type="ECO:0008006" key="4">
    <source>
        <dbReference type="Google" id="ProtNLM"/>
    </source>
</evidence>
<name>A0AAV8VRE5_9CUCU</name>